<reference evidence="2" key="1">
    <citation type="journal article" date="2023" name="Mol. Phylogenet. Evol.">
        <title>Genome-scale phylogeny and comparative genomics of the fungal order Sordariales.</title>
        <authorList>
            <person name="Hensen N."/>
            <person name="Bonometti L."/>
            <person name="Westerberg I."/>
            <person name="Brannstrom I.O."/>
            <person name="Guillou S."/>
            <person name="Cros-Aarteil S."/>
            <person name="Calhoun S."/>
            <person name="Haridas S."/>
            <person name="Kuo A."/>
            <person name="Mondo S."/>
            <person name="Pangilinan J."/>
            <person name="Riley R."/>
            <person name="LaButti K."/>
            <person name="Andreopoulos B."/>
            <person name="Lipzen A."/>
            <person name="Chen C."/>
            <person name="Yan M."/>
            <person name="Daum C."/>
            <person name="Ng V."/>
            <person name="Clum A."/>
            <person name="Steindorff A."/>
            <person name="Ohm R.A."/>
            <person name="Martin F."/>
            <person name="Silar P."/>
            <person name="Natvig D.O."/>
            <person name="Lalanne C."/>
            <person name="Gautier V."/>
            <person name="Ament-Velasquez S.L."/>
            <person name="Kruys A."/>
            <person name="Hutchinson M.I."/>
            <person name="Powell A.J."/>
            <person name="Barry K."/>
            <person name="Miller A.N."/>
            <person name="Grigoriev I.V."/>
            <person name="Debuchy R."/>
            <person name="Gladieux P."/>
            <person name="Hiltunen Thoren M."/>
            <person name="Johannesson H."/>
        </authorList>
    </citation>
    <scope>NUCLEOTIDE SEQUENCE</scope>
    <source>
        <strain evidence="2">CBS 955.72</strain>
    </source>
</reference>
<reference evidence="2" key="2">
    <citation type="submission" date="2023-06" db="EMBL/GenBank/DDBJ databases">
        <authorList>
            <consortium name="Lawrence Berkeley National Laboratory"/>
            <person name="Haridas S."/>
            <person name="Hensen N."/>
            <person name="Bonometti L."/>
            <person name="Westerberg I."/>
            <person name="Brannstrom I.O."/>
            <person name="Guillou S."/>
            <person name="Cros-Aarteil S."/>
            <person name="Calhoun S."/>
            <person name="Kuo A."/>
            <person name="Mondo S."/>
            <person name="Pangilinan J."/>
            <person name="Riley R."/>
            <person name="Labutti K."/>
            <person name="Andreopoulos B."/>
            <person name="Lipzen A."/>
            <person name="Chen C."/>
            <person name="Yanf M."/>
            <person name="Daum C."/>
            <person name="Ng V."/>
            <person name="Clum A."/>
            <person name="Steindorff A."/>
            <person name="Ohm R."/>
            <person name="Martin F."/>
            <person name="Silar P."/>
            <person name="Natvig D."/>
            <person name="Lalanne C."/>
            <person name="Gautier V."/>
            <person name="Ament-Velasquez S.L."/>
            <person name="Kruys A."/>
            <person name="Hutchinson M.I."/>
            <person name="Powell A.J."/>
            <person name="Barry K."/>
            <person name="Miller A.N."/>
            <person name="Grigoriev I.V."/>
            <person name="Debuchy R."/>
            <person name="Gladieux P."/>
            <person name="Thoren M.H."/>
            <person name="Johannesson H."/>
        </authorList>
    </citation>
    <scope>NUCLEOTIDE SEQUENCE</scope>
    <source>
        <strain evidence="2">CBS 955.72</strain>
    </source>
</reference>
<evidence type="ECO:0000313" key="3">
    <source>
        <dbReference type="Proteomes" id="UP001275084"/>
    </source>
</evidence>
<sequence>MLVLVVLVSAIVPATVVRGARAQSTQGVAAFQWTDIATERGDRLPNFSFCGYHASEQPLPSDATQPSVSLDATKGDQTQRIQDALDETAAAGGGVVILGEGDFVVSSKGLTVPSGVVLRGAGVGLTQLKLSELGAEPAISFGSGTTIPSVPPLHFTNIVDQYVPIGASQVTADNTTGLSPGDRVFIQRQVTGQWVRANGMGDLSLNGKEQTWLGVDAVVRQPREIKSIHGNTVTLDIPLTDALDTFQNYMSPVLVAFMPPNASSEMGVEHLSLSLSPTCSGAPLNTHCDNPAISFSPWTTSSWARNLEIAGFNAFVIVQYNTSRITLQNVSMIRDADATDHDNTDRALPADILIQGTQILVQDCAQRGLSTARSFAVMTGSLVAGPNAVLRHKTASDNQTIVPHQRWAHGFLVEDTEAQVRFFNRATNGTGHGWAINAGVGWNLRGTVLVQSPPLGVNWCVGCSGTVDERGNGTFVERGQEVVPKSLFEKQLADRKGK</sequence>
<accession>A0AAJ0HDS9</accession>
<dbReference type="Proteomes" id="UP001275084">
    <property type="component" value="Unassembled WGS sequence"/>
</dbReference>
<gene>
    <name evidence="2" type="ORF">B0T25DRAFT_458279</name>
</gene>
<dbReference type="Gene3D" id="2.160.20.10">
    <property type="entry name" value="Single-stranded right-handed beta-helix, Pectin lyase-like"/>
    <property type="match status" value="1"/>
</dbReference>
<protein>
    <recommendedName>
        <fullName evidence="4">Pectate lyase superfamily protein domain-containing protein</fullName>
    </recommendedName>
</protein>
<keyword evidence="1" id="KW-0732">Signal</keyword>
<name>A0AAJ0HDS9_9PEZI</name>
<dbReference type="EMBL" id="JAUIQD010000005">
    <property type="protein sequence ID" value="KAK3348947.1"/>
    <property type="molecule type" value="Genomic_DNA"/>
</dbReference>
<dbReference type="InterPro" id="IPR012334">
    <property type="entry name" value="Pectin_lyas_fold"/>
</dbReference>
<evidence type="ECO:0000256" key="1">
    <source>
        <dbReference type="SAM" id="SignalP"/>
    </source>
</evidence>
<keyword evidence="3" id="KW-1185">Reference proteome</keyword>
<evidence type="ECO:0008006" key="4">
    <source>
        <dbReference type="Google" id="ProtNLM"/>
    </source>
</evidence>
<comment type="caution">
    <text evidence="2">The sequence shown here is derived from an EMBL/GenBank/DDBJ whole genome shotgun (WGS) entry which is preliminary data.</text>
</comment>
<evidence type="ECO:0000313" key="2">
    <source>
        <dbReference type="EMBL" id="KAK3348947.1"/>
    </source>
</evidence>
<proteinExistence type="predicted"/>
<feature type="signal peptide" evidence="1">
    <location>
        <begin position="1"/>
        <end position="22"/>
    </location>
</feature>
<dbReference type="SUPFAM" id="SSF51126">
    <property type="entry name" value="Pectin lyase-like"/>
    <property type="match status" value="1"/>
</dbReference>
<organism evidence="2 3">
    <name type="scientific">Lasiosphaeria hispida</name>
    <dbReference type="NCBI Taxonomy" id="260671"/>
    <lineage>
        <taxon>Eukaryota</taxon>
        <taxon>Fungi</taxon>
        <taxon>Dikarya</taxon>
        <taxon>Ascomycota</taxon>
        <taxon>Pezizomycotina</taxon>
        <taxon>Sordariomycetes</taxon>
        <taxon>Sordariomycetidae</taxon>
        <taxon>Sordariales</taxon>
        <taxon>Lasiosphaeriaceae</taxon>
        <taxon>Lasiosphaeria</taxon>
    </lineage>
</organism>
<feature type="chain" id="PRO_5042570082" description="Pectate lyase superfamily protein domain-containing protein" evidence="1">
    <location>
        <begin position="23"/>
        <end position="498"/>
    </location>
</feature>
<dbReference type="AlphaFoldDB" id="A0AAJ0HDS9"/>
<dbReference type="InterPro" id="IPR011050">
    <property type="entry name" value="Pectin_lyase_fold/virulence"/>
</dbReference>